<sequence>MEQRDYLKDQIDQMGKALAKILSDLMGLRTKIEPQNVFTHINQQLRTQVDLDLDRLLTISADERKNFLKKDLFNAANLETLAEILKEMGTKAVAKDANYVTEYFKVALELLNLADQKSEAISLERIQKKHTLEKLIEQYA</sequence>
<evidence type="ECO:0000313" key="1">
    <source>
        <dbReference type="EMBL" id="ALO15506.1"/>
    </source>
</evidence>
<proteinExistence type="predicted"/>
<accession>A0A0S2HZS4</accession>
<name>A0A0S2HZS4_9BACT</name>
<dbReference type="EMBL" id="CP013118">
    <property type="protein sequence ID" value="ALO15506.1"/>
    <property type="molecule type" value="Genomic_DNA"/>
</dbReference>
<organism evidence="1 2">
    <name type="scientific">Salinivirga cyanobacteriivorans</name>
    <dbReference type="NCBI Taxonomy" id="1307839"/>
    <lineage>
        <taxon>Bacteria</taxon>
        <taxon>Pseudomonadati</taxon>
        <taxon>Bacteroidota</taxon>
        <taxon>Bacteroidia</taxon>
        <taxon>Bacteroidales</taxon>
        <taxon>Salinivirgaceae</taxon>
        <taxon>Salinivirga</taxon>
    </lineage>
</organism>
<dbReference type="Proteomes" id="UP000064893">
    <property type="component" value="Chromosome"/>
</dbReference>
<dbReference type="AlphaFoldDB" id="A0A0S2HZS4"/>
<dbReference type="STRING" id="1307839.L21SP5_01866"/>
<evidence type="ECO:0000313" key="2">
    <source>
        <dbReference type="Proteomes" id="UP000064893"/>
    </source>
</evidence>
<protein>
    <submittedName>
        <fullName evidence="1">Uncharacterized protein</fullName>
    </submittedName>
</protein>
<dbReference type="RefSeq" id="WP_057952961.1">
    <property type="nucleotide sequence ID" value="NZ_CP013118.1"/>
</dbReference>
<keyword evidence="2" id="KW-1185">Reference proteome</keyword>
<gene>
    <name evidence="1" type="ORF">L21SP5_01866</name>
</gene>
<dbReference type="KEGG" id="blq:L21SP5_01866"/>
<reference evidence="1 2" key="1">
    <citation type="submission" date="2015-11" db="EMBL/GenBank/DDBJ databases">
        <title>Description and complete genome sequence of a novel strain predominating in hypersaline microbial mats and representing a new family of the Bacteriodetes phylum.</title>
        <authorList>
            <person name="Spring S."/>
            <person name="Bunk B."/>
            <person name="Sproer C."/>
            <person name="Klenk H.-P."/>
        </authorList>
    </citation>
    <scope>NUCLEOTIDE SEQUENCE [LARGE SCALE GENOMIC DNA]</scope>
    <source>
        <strain evidence="1 2">L21-Spi-D4</strain>
    </source>
</reference>
<dbReference type="OrthoDB" id="1494649at2"/>